<dbReference type="SMART" id="SM00031">
    <property type="entry name" value="DED"/>
    <property type="match status" value="1"/>
</dbReference>
<evidence type="ECO:0000256" key="1">
    <source>
        <dbReference type="ARBA" id="ARBA00004496"/>
    </source>
</evidence>
<evidence type="ECO:0000256" key="10">
    <source>
        <dbReference type="PIRNR" id="PIRNR018586"/>
    </source>
</evidence>
<sequence>MAAAVDPFLELLHSVSVGLTSSELTELKFLCMGRVSKRKLERVQSAHDLFSVLLEQGDLGADYPELLRELLASLRRHDLLRRLDDFEAGAGAGAAAAEEDLRAAFDVICDNVGKDWRRLARQLEISDSKIDAIEERYPRNLTEQVRESLRTWKAAKREDATVPQLVAALRACKLNLVADLLEEEQARSLQNRNGPTSPMAGD</sequence>
<dbReference type="GO" id="GO:0005123">
    <property type="term" value="F:death receptor binding"/>
    <property type="evidence" value="ECO:0007669"/>
    <property type="project" value="TreeGrafter"/>
</dbReference>
<dbReference type="GO" id="GO:0005737">
    <property type="term" value="C:cytoplasm"/>
    <property type="evidence" value="ECO:0007669"/>
    <property type="project" value="UniProtKB-SubCell"/>
</dbReference>
<keyword evidence="4 10" id="KW-0399">Innate immunity</keyword>
<evidence type="ECO:0000256" key="3">
    <source>
        <dbReference type="ARBA" id="ARBA00022553"/>
    </source>
</evidence>
<evidence type="ECO:0000256" key="5">
    <source>
        <dbReference type="ARBA" id="ARBA00022703"/>
    </source>
</evidence>
<dbReference type="GO" id="GO:0031265">
    <property type="term" value="C:CD95 death-inducing signaling complex"/>
    <property type="evidence" value="ECO:0007669"/>
    <property type="project" value="TreeGrafter"/>
</dbReference>
<dbReference type="RefSeq" id="XP_004383936.2">
    <property type="nucleotide sequence ID" value="XM_004383879.2"/>
</dbReference>
<evidence type="ECO:0000313" key="13">
    <source>
        <dbReference type="Proteomes" id="UP000248480"/>
    </source>
</evidence>
<reference evidence="14" key="1">
    <citation type="submission" date="2025-08" db="UniProtKB">
        <authorList>
            <consortium name="RefSeq"/>
        </authorList>
    </citation>
    <scope>IDENTIFICATION</scope>
</reference>
<evidence type="ECO:0000256" key="9">
    <source>
        <dbReference type="ARBA" id="ARBA00069996"/>
    </source>
</evidence>
<comment type="subunit">
    <text evidence="8">Can self-associate. Component of the AIM2 PANoptosome complex, a multiprotein complex that drives inflammatory cell death (PANoptosis). Component of the death-induced signaling complex (DISC) composed of cell surface receptor FAS/CD95 or TNFRSF1A, adapter protein FADD and the CASP8 protease; recruitment of CASP8 to the complex is required for processing of CASP8 into the p18 and p10 subunits. Interacts (via death domain) with FAS (via death domain). Interacts directly (via DED domain) with NOL3 (via CARD domain); inhibits death-inducing signaling complex (DISC) assembly by inhibiting the increase in FAS-FADD binding induced by FAS activation. Interacts with CFLAR, PEA15 and MBD4. When phosphorylated, part of a complex containing HIPK3 and FAS. May interact with MAVS/IPS1. Interacts with MOCV v-CFLAR protein and PIDD1. Interacts with RIPK1 and TRADD. Interacts with stimulated TNFRSF10B. Interacts with DDX24.</text>
</comment>
<comment type="function">
    <text evidence="7 10">Apoptotic adapter molecule that recruits caspases CASP8 or CASP10 to the activated FAS/CD95 or TNFRSF1A/TNFR-1 receptors. The resulting aggregate called the death-inducing signaling complex (DISC) performs CASP8 proteolytic activation. Active CASP8 initiates the subsequent cascade of caspases mediating apoptosis. Involved in interferon-mediated antiviral immune response, playing a role in the positive regulation of interferon signaling.</text>
</comment>
<comment type="subcellular location">
    <subcellularLocation>
        <location evidence="1">Cytoplasm</location>
    </subcellularLocation>
</comment>
<keyword evidence="6 10" id="KW-0391">Immunity</keyword>
<evidence type="ECO:0000256" key="8">
    <source>
        <dbReference type="ARBA" id="ARBA00066149"/>
    </source>
</evidence>
<dbReference type="InterPro" id="IPR001875">
    <property type="entry name" value="DED_dom"/>
</dbReference>
<name>A0A2Y9DZ28_TRIMA</name>
<dbReference type="Gene3D" id="1.10.533.10">
    <property type="entry name" value="Death Domain, Fas"/>
    <property type="match status" value="2"/>
</dbReference>
<evidence type="ECO:0000259" key="11">
    <source>
        <dbReference type="PROSITE" id="PS50017"/>
    </source>
</evidence>
<dbReference type="PANTHER" id="PTHR15077:SF10">
    <property type="entry name" value="FAS-ASSOCIATED DEATH DOMAIN PROTEIN"/>
    <property type="match status" value="1"/>
</dbReference>
<dbReference type="FunFam" id="1.10.533.10:FF:000062">
    <property type="entry name" value="Fas-associated via death domain"/>
    <property type="match status" value="1"/>
</dbReference>
<dbReference type="OrthoDB" id="100767at2759"/>
<dbReference type="CDD" id="cd08336">
    <property type="entry name" value="DED_FADD"/>
    <property type="match status" value="1"/>
</dbReference>
<dbReference type="SMART" id="SM00005">
    <property type="entry name" value="DEATH"/>
    <property type="match status" value="1"/>
</dbReference>
<dbReference type="InterPro" id="IPR000488">
    <property type="entry name" value="Death_dom"/>
</dbReference>
<evidence type="ECO:0000256" key="7">
    <source>
        <dbReference type="ARBA" id="ARBA00059068"/>
    </source>
</evidence>
<keyword evidence="13" id="KW-1185">Reference proteome</keyword>
<dbReference type="AlphaFoldDB" id="A0A2Y9DZ28"/>
<dbReference type="PANTHER" id="PTHR15077">
    <property type="entry name" value="FAS-ASSOCIATING DEATH DOMAIN-CONTAINING PROTEIN FADD"/>
    <property type="match status" value="1"/>
</dbReference>
<keyword evidence="5 10" id="KW-0053">Apoptosis</keyword>
<dbReference type="GO" id="GO:0045089">
    <property type="term" value="P:positive regulation of innate immune response"/>
    <property type="evidence" value="ECO:0007669"/>
    <property type="project" value="TreeGrafter"/>
</dbReference>
<dbReference type="GO" id="GO:0002821">
    <property type="term" value="P:positive regulation of adaptive immune response"/>
    <property type="evidence" value="ECO:0007669"/>
    <property type="project" value="UniProtKB-UniRule"/>
</dbReference>
<dbReference type="SUPFAM" id="SSF47986">
    <property type="entry name" value="DEATH domain"/>
    <property type="match status" value="1"/>
</dbReference>
<evidence type="ECO:0000256" key="2">
    <source>
        <dbReference type="ARBA" id="ARBA00022490"/>
    </source>
</evidence>
<dbReference type="CDD" id="cd08306">
    <property type="entry name" value="Death_FADD"/>
    <property type="match status" value="1"/>
</dbReference>
<dbReference type="PIRSF" id="PIRSF018586">
    <property type="entry name" value="FADD"/>
    <property type="match status" value="1"/>
</dbReference>
<evidence type="ECO:0000256" key="4">
    <source>
        <dbReference type="ARBA" id="ARBA00022588"/>
    </source>
</evidence>
<protein>
    <recommendedName>
        <fullName evidence="9 10">FAS-associated death domain protein</fullName>
    </recommendedName>
    <alternativeName>
        <fullName evidence="10">FAS-associating death domain-containing protein</fullName>
    </alternativeName>
</protein>
<dbReference type="STRING" id="127582.A0A2Y9DZ28"/>
<dbReference type="GeneID" id="101352734"/>
<dbReference type="GO" id="GO:0089720">
    <property type="term" value="F:caspase binding"/>
    <property type="evidence" value="ECO:0007669"/>
    <property type="project" value="TreeGrafter"/>
</dbReference>
<dbReference type="Proteomes" id="UP000248480">
    <property type="component" value="Unplaced"/>
</dbReference>
<evidence type="ECO:0000256" key="6">
    <source>
        <dbReference type="ARBA" id="ARBA00022859"/>
    </source>
</evidence>
<dbReference type="GO" id="GO:0097191">
    <property type="term" value="P:extrinsic apoptotic signaling pathway"/>
    <property type="evidence" value="ECO:0007669"/>
    <property type="project" value="TreeGrafter"/>
</dbReference>
<evidence type="ECO:0000259" key="12">
    <source>
        <dbReference type="PROSITE" id="PS50168"/>
    </source>
</evidence>
<dbReference type="PROSITE" id="PS50017">
    <property type="entry name" value="DEATH_DOMAIN"/>
    <property type="match status" value="1"/>
</dbReference>
<dbReference type="GO" id="GO:0030674">
    <property type="term" value="F:protein-macromolecule adaptor activity"/>
    <property type="evidence" value="ECO:0007669"/>
    <property type="project" value="UniProtKB-ARBA"/>
</dbReference>
<dbReference type="FunCoup" id="A0A2Y9DZ28">
    <property type="interactions" value="912"/>
</dbReference>
<dbReference type="GO" id="GO:0045087">
    <property type="term" value="P:innate immune response"/>
    <property type="evidence" value="ECO:0007669"/>
    <property type="project" value="UniProtKB-KW"/>
</dbReference>
<feature type="domain" description="Death" evidence="11">
    <location>
        <begin position="101"/>
        <end position="185"/>
    </location>
</feature>
<dbReference type="GO" id="GO:2001238">
    <property type="term" value="P:positive regulation of extrinsic apoptotic signaling pathway"/>
    <property type="evidence" value="ECO:0007669"/>
    <property type="project" value="UniProtKB-ARBA"/>
</dbReference>
<keyword evidence="3" id="KW-0597">Phosphoprotein</keyword>
<feature type="domain" description="DED" evidence="12">
    <location>
        <begin position="7"/>
        <end position="85"/>
    </location>
</feature>
<evidence type="ECO:0000313" key="14">
    <source>
        <dbReference type="RefSeq" id="XP_004383936.2"/>
    </source>
</evidence>
<dbReference type="FunFam" id="1.10.533.10:FF:000059">
    <property type="entry name" value="Fas-associated via death domain"/>
    <property type="match status" value="1"/>
</dbReference>
<dbReference type="CTD" id="8772"/>
<dbReference type="InParanoid" id="A0A2Y9DZ28"/>
<dbReference type="Pfam" id="PF00531">
    <property type="entry name" value="Death"/>
    <property type="match status" value="1"/>
</dbReference>
<dbReference type="KEGG" id="tmu:101352734"/>
<accession>A0A2Y9DZ28</accession>
<organism evidence="13 14">
    <name type="scientific">Trichechus manatus latirostris</name>
    <name type="common">Florida manatee</name>
    <dbReference type="NCBI Taxonomy" id="127582"/>
    <lineage>
        <taxon>Eukaryota</taxon>
        <taxon>Metazoa</taxon>
        <taxon>Chordata</taxon>
        <taxon>Craniata</taxon>
        <taxon>Vertebrata</taxon>
        <taxon>Euteleostomi</taxon>
        <taxon>Mammalia</taxon>
        <taxon>Eutheria</taxon>
        <taxon>Afrotheria</taxon>
        <taxon>Sirenia</taxon>
        <taxon>Trichechidae</taxon>
        <taxon>Trichechus</taxon>
    </lineage>
</organism>
<dbReference type="InterPro" id="IPR011029">
    <property type="entry name" value="DEATH-like_dom_sf"/>
</dbReference>
<gene>
    <name evidence="14" type="primary">FADD</name>
</gene>
<keyword evidence="2" id="KW-0963">Cytoplasm</keyword>
<dbReference type="PROSITE" id="PS50168">
    <property type="entry name" value="DED"/>
    <property type="match status" value="1"/>
</dbReference>
<dbReference type="Pfam" id="PF01335">
    <property type="entry name" value="DED"/>
    <property type="match status" value="1"/>
</dbReference>
<dbReference type="GO" id="GO:0001819">
    <property type="term" value="P:positive regulation of cytokine production"/>
    <property type="evidence" value="ECO:0007669"/>
    <property type="project" value="UniProtKB-ARBA"/>
</dbReference>
<proteinExistence type="predicted"/>
<dbReference type="InterPro" id="IPR016729">
    <property type="entry name" value="FADD"/>
</dbReference>
<dbReference type="InterPro" id="IPR049634">
    <property type="entry name" value="FADD_vert"/>
</dbReference>